<dbReference type="GeneID" id="7202196"/>
<accession>B7G2V6</accession>
<dbReference type="GO" id="GO:0072657">
    <property type="term" value="P:protein localization to membrane"/>
    <property type="evidence" value="ECO:0007669"/>
    <property type="project" value="TreeGrafter"/>
</dbReference>
<feature type="non-terminal residue" evidence="8">
    <location>
        <position position="1"/>
    </location>
</feature>
<evidence type="ECO:0000313" key="9">
    <source>
        <dbReference type="Proteomes" id="UP000000759"/>
    </source>
</evidence>
<dbReference type="Pfam" id="PF02990">
    <property type="entry name" value="EMP70"/>
    <property type="match status" value="1"/>
</dbReference>
<feature type="transmembrane region" description="Helical" evidence="7">
    <location>
        <begin position="368"/>
        <end position="391"/>
    </location>
</feature>
<feature type="transmembrane region" description="Helical" evidence="7">
    <location>
        <begin position="301"/>
        <end position="322"/>
    </location>
</feature>
<feature type="transmembrane region" description="Helical" evidence="7">
    <location>
        <begin position="497"/>
        <end position="519"/>
    </location>
</feature>
<evidence type="ECO:0000256" key="2">
    <source>
        <dbReference type="ARBA" id="ARBA00005227"/>
    </source>
</evidence>
<dbReference type="RefSeq" id="XP_002181450.1">
    <property type="nucleotide sequence ID" value="XM_002181414.1"/>
</dbReference>
<dbReference type="InterPro" id="IPR004240">
    <property type="entry name" value="EMP70"/>
</dbReference>
<feature type="transmembrane region" description="Helical" evidence="7">
    <location>
        <begin position="539"/>
        <end position="564"/>
    </location>
</feature>
<reference evidence="8 9" key="1">
    <citation type="journal article" date="2008" name="Nature">
        <title>The Phaeodactylum genome reveals the evolutionary history of diatom genomes.</title>
        <authorList>
            <person name="Bowler C."/>
            <person name="Allen A.E."/>
            <person name="Badger J.H."/>
            <person name="Grimwood J."/>
            <person name="Jabbari K."/>
            <person name="Kuo A."/>
            <person name="Maheswari U."/>
            <person name="Martens C."/>
            <person name="Maumus F."/>
            <person name="Otillar R.P."/>
            <person name="Rayko E."/>
            <person name="Salamov A."/>
            <person name="Vandepoele K."/>
            <person name="Beszteri B."/>
            <person name="Gruber A."/>
            <person name="Heijde M."/>
            <person name="Katinka M."/>
            <person name="Mock T."/>
            <person name="Valentin K."/>
            <person name="Verret F."/>
            <person name="Berges J.A."/>
            <person name="Brownlee C."/>
            <person name="Cadoret J.P."/>
            <person name="Chiovitti A."/>
            <person name="Choi C.J."/>
            <person name="Coesel S."/>
            <person name="De Martino A."/>
            <person name="Detter J.C."/>
            <person name="Durkin C."/>
            <person name="Falciatore A."/>
            <person name="Fournet J."/>
            <person name="Haruta M."/>
            <person name="Huysman M.J."/>
            <person name="Jenkins B.D."/>
            <person name="Jiroutova K."/>
            <person name="Jorgensen R.E."/>
            <person name="Joubert Y."/>
            <person name="Kaplan A."/>
            <person name="Kroger N."/>
            <person name="Kroth P.G."/>
            <person name="La Roche J."/>
            <person name="Lindquist E."/>
            <person name="Lommer M."/>
            <person name="Martin-Jezequel V."/>
            <person name="Lopez P.J."/>
            <person name="Lucas S."/>
            <person name="Mangogna M."/>
            <person name="McGinnis K."/>
            <person name="Medlin L.K."/>
            <person name="Montsant A."/>
            <person name="Oudot-Le Secq M.P."/>
            <person name="Napoli C."/>
            <person name="Obornik M."/>
            <person name="Parker M.S."/>
            <person name="Petit J.L."/>
            <person name="Porcel B.M."/>
            <person name="Poulsen N."/>
            <person name="Robison M."/>
            <person name="Rychlewski L."/>
            <person name="Rynearson T.A."/>
            <person name="Schmutz J."/>
            <person name="Shapiro H."/>
            <person name="Siaut M."/>
            <person name="Stanley M."/>
            <person name="Sussman M.R."/>
            <person name="Taylor A.R."/>
            <person name="Vardi A."/>
            <person name="von Dassow P."/>
            <person name="Vyverman W."/>
            <person name="Willis A."/>
            <person name="Wyrwicz L.S."/>
            <person name="Rokhsar D.S."/>
            <person name="Weissenbach J."/>
            <person name="Armbrust E.V."/>
            <person name="Green B.R."/>
            <person name="Van de Peer Y."/>
            <person name="Grigoriev I.V."/>
        </authorList>
    </citation>
    <scope>NUCLEOTIDE SEQUENCE [LARGE SCALE GENOMIC DNA]</scope>
    <source>
        <strain evidence="8 9">CCAP 1055/1</strain>
    </source>
</reference>
<gene>
    <name evidence="8" type="ORF">PHATRDRAFT_13662</name>
</gene>
<proteinExistence type="inferred from homology"/>
<keyword evidence="5 7" id="KW-1133">Transmembrane helix</keyword>
<evidence type="ECO:0000256" key="6">
    <source>
        <dbReference type="ARBA" id="ARBA00023136"/>
    </source>
</evidence>
<organism evidence="8 9">
    <name type="scientific">Phaeodactylum tricornutum (strain CCAP 1055/1)</name>
    <dbReference type="NCBI Taxonomy" id="556484"/>
    <lineage>
        <taxon>Eukaryota</taxon>
        <taxon>Sar</taxon>
        <taxon>Stramenopiles</taxon>
        <taxon>Ochrophyta</taxon>
        <taxon>Bacillariophyta</taxon>
        <taxon>Bacillariophyceae</taxon>
        <taxon>Bacillariophycidae</taxon>
        <taxon>Naviculales</taxon>
        <taxon>Phaeodactylaceae</taxon>
        <taxon>Phaeodactylum</taxon>
    </lineage>
</organism>
<dbReference type="KEGG" id="pti:PHATRDRAFT_13662"/>
<evidence type="ECO:0000313" key="8">
    <source>
        <dbReference type="EMBL" id="EEC47373.1"/>
    </source>
</evidence>
<dbReference type="PANTHER" id="PTHR10766:SF177">
    <property type="entry name" value="TRANSMEMBRANE 9 SUPERFAMILY MEMBER 1"/>
    <property type="match status" value="1"/>
</dbReference>
<dbReference type="OrthoDB" id="1666796at2759"/>
<keyword evidence="9" id="KW-1185">Reference proteome</keyword>
<feature type="transmembrane region" description="Helical" evidence="7">
    <location>
        <begin position="462"/>
        <end position="485"/>
    </location>
</feature>
<dbReference type="InParanoid" id="B7G2V6"/>
<comment type="similarity">
    <text evidence="2 7">Belongs to the nonaspanin (TM9SF) (TC 9.A.2) family.</text>
</comment>
<name>B7G2V6_PHATC</name>
<evidence type="ECO:0000256" key="5">
    <source>
        <dbReference type="ARBA" id="ARBA00022989"/>
    </source>
</evidence>
<feature type="transmembrane region" description="Helical" evidence="7">
    <location>
        <begin position="431"/>
        <end position="450"/>
    </location>
</feature>
<protein>
    <recommendedName>
        <fullName evidence="7">Transmembrane 9 superfamily member</fullName>
    </recommendedName>
</protein>
<keyword evidence="6 7" id="KW-0472">Membrane</keyword>
<feature type="transmembrane region" description="Helical" evidence="7">
    <location>
        <begin position="205"/>
        <end position="230"/>
    </location>
</feature>
<dbReference type="EMBL" id="CM000614">
    <property type="protein sequence ID" value="EEC47373.1"/>
    <property type="molecule type" value="Genomic_DNA"/>
</dbReference>
<dbReference type="PaxDb" id="2850-Phatr13662"/>
<dbReference type="HOGENOM" id="CLU_010714_0_2_1"/>
<dbReference type="eggNOG" id="KOG1277">
    <property type="taxonomic scope" value="Eukaryota"/>
</dbReference>
<evidence type="ECO:0000256" key="3">
    <source>
        <dbReference type="ARBA" id="ARBA00022692"/>
    </source>
</evidence>
<keyword evidence="4" id="KW-0732">Signal</keyword>
<comment type="subcellular location">
    <subcellularLocation>
        <location evidence="1">Membrane</location>
        <topology evidence="1">Multi-pass membrane protein</topology>
    </subcellularLocation>
</comment>
<evidence type="ECO:0000256" key="4">
    <source>
        <dbReference type="ARBA" id="ARBA00022729"/>
    </source>
</evidence>
<feature type="transmembrane region" description="Helical" evidence="7">
    <location>
        <begin position="268"/>
        <end position="295"/>
    </location>
</feature>
<feature type="transmembrane region" description="Helical" evidence="7">
    <location>
        <begin position="334"/>
        <end position="356"/>
    </location>
</feature>
<dbReference type="PANTHER" id="PTHR10766">
    <property type="entry name" value="TRANSMEMBRANE 9 SUPERFAMILY PROTEIN"/>
    <property type="match status" value="1"/>
</dbReference>
<dbReference type="Proteomes" id="UP000000759">
    <property type="component" value="Chromosome 12"/>
</dbReference>
<evidence type="ECO:0000256" key="1">
    <source>
        <dbReference type="ARBA" id="ARBA00004141"/>
    </source>
</evidence>
<evidence type="ECO:0000256" key="7">
    <source>
        <dbReference type="RuleBase" id="RU363079"/>
    </source>
</evidence>
<sequence>YKEHDDVHLVVNKVGPFNNPTETYRYYSLPFCFQHATAAEEQEHRLGEHIVGDRRETSPYEITFQDSVDWRLLCKTELKTKDLEKFKDAIHKDYFFEFFIEDLPMWGYIGDATDEDLVMGEVDGTKTFLFPHLHFVLGFNGDQIVSTKVTTDVERRVDISDTSEPIEVAFSYSVEWFEEPELAWKDRLSRYAESRFVPPNFEIHWLSIINSIVLVLLLTAFLTIILLRVLKNDFSRYMELDDETLEEEESGWKLIHGDVFRFPQHSDIFCAAVGTGNQLMILTLFHLTLALLNIISTTRRGSILAGVVVLYCLTSFVGGYTAVRLYRQMNGKNWVRCILLQAALFPAPVVTVFLWVNSLALAHGSTSALPFTAILTVVALYVFVSFPLTVFGGIMAKNYASADFDAPTRTTKVAREIPTEVPFYRGRPFQVVIAGFLPFSAIYIELHYIFASMWGHQIYTLFGILFLAFVLLVIVTSFITVALLYFQLAREDYRWWWTTYVNGGMTGVFIFLYSFYFYFQRSGMNGVLQGSFYFGYMSIVSLAFFLMLGAAGFQFSMVFVRYIYSRIKSD</sequence>
<dbReference type="AlphaFoldDB" id="B7G2V6"/>
<keyword evidence="3 7" id="KW-0812">Transmembrane</keyword>
<reference evidence="9" key="2">
    <citation type="submission" date="2008-08" db="EMBL/GenBank/DDBJ databases">
        <authorList>
            <consortium name="Diatom Consortium"/>
            <person name="Grigoriev I."/>
            <person name="Grimwood J."/>
            <person name="Kuo A."/>
            <person name="Otillar R.P."/>
            <person name="Salamov A."/>
            <person name="Detter J.C."/>
            <person name="Lindquist E."/>
            <person name="Shapiro H."/>
            <person name="Lucas S."/>
            <person name="Glavina del Rio T."/>
            <person name="Pitluck S."/>
            <person name="Rokhsar D."/>
            <person name="Bowler C."/>
        </authorList>
    </citation>
    <scope>GENOME REANNOTATION</scope>
    <source>
        <strain evidence="9">CCAP 1055/1</strain>
    </source>
</reference>
<dbReference type="GO" id="GO:0016020">
    <property type="term" value="C:membrane"/>
    <property type="evidence" value="ECO:0007669"/>
    <property type="project" value="UniProtKB-SubCell"/>
</dbReference>